<proteinExistence type="predicted"/>
<protein>
    <submittedName>
        <fullName evidence="1">Uncharacterized protein</fullName>
    </submittedName>
</protein>
<evidence type="ECO:0000313" key="1">
    <source>
        <dbReference type="EMBL" id="AFZ58804.1"/>
    </source>
</evidence>
<dbReference type="KEGG" id="acy:Anacy_3402"/>
<reference evidence="2" key="1">
    <citation type="journal article" date="2013" name="Proc. Natl. Acad. Sci. U.S.A.">
        <title>Improving the coverage of the cyanobacterial phylum using diversity-driven genome sequencing.</title>
        <authorList>
            <person name="Shih P.M."/>
            <person name="Wu D."/>
            <person name="Latifi A."/>
            <person name="Axen S.D."/>
            <person name="Fewer D.P."/>
            <person name="Talla E."/>
            <person name="Calteau A."/>
            <person name="Cai F."/>
            <person name="Tandeau de Marsac N."/>
            <person name="Rippka R."/>
            <person name="Herdman M."/>
            <person name="Sivonen K."/>
            <person name="Coursin T."/>
            <person name="Laurent T."/>
            <person name="Goodwin L."/>
            <person name="Nolan M."/>
            <person name="Davenport K.W."/>
            <person name="Han C.S."/>
            <person name="Rubin E.M."/>
            <person name="Eisen J.A."/>
            <person name="Woyke T."/>
            <person name="Gugger M."/>
            <person name="Kerfeld C.A."/>
        </authorList>
    </citation>
    <scope>NUCLEOTIDE SEQUENCE [LARGE SCALE GENOMIC DNA]</scope>
    <source>
        <strain evidence="2">ATCC 27899 / PCC 7122</strain>
    </source>
</reference>
<name>K9ZJ64_ANACC</name>
<dbReference type="AlphaFoldDB" id="K9ZJ64"/>
<dbReference type="Proteomes" id="UP000010474">
    <property type="component" value="Chromosome"/>
</dbReference>
<gene>
    <name evidence="1" type="ordered locus">Anacy_3402</name>
</gene>
<dbReference type="STRING" id="272123.Anacy_3402"/>
<dbReference type="RefSeq" id="WP_015215429.1">
    <property type="nucleotide sequence ID" value="NC_019771.1"/>
</dbReference>
<keyword evidence="2" id="KW-1185">Reference proteome</keyword>
<evidence type="ECO:0000313" key="2">
    <source>
        <dbReference type="Proteomes" id="UP000010474"/>
    </source>
</evidence>
<organism evidence="1 2">
    <name type="scientific">Anabaena cylindrica (strain ATCC 27899 / PCC 7122)</name>
    <dbReference type="NCBI Taxonomy" id="272123"/>
    <lineage>
        <taxon>Bacteria</taxon>
        <taxon>Bacillati</taxon>
        <taxon>Cyanobacteriota</taxon>
        <taxon>Cyanophyceae</taxon>
        <taxon>Nostocales</taxon>
        <taxon>Nostocaceae</taxon>
        <taxon>Anabaena</taxon>
    </lineage>
</organism>
<dbReference type="HOGENOM" id="CLU_2875819_0_0_3"/>
<dbReference type="EMBL" id="CP003659">
    <property type="protein sequence ID" value="AFZ58804.1"/>
    <property type="molecule type" value="Genomic_DNA"/>
</dbReference>
<accession>K9ZJ64</accession>
<sequence>MPNGTLRGKRSYARRALQQTLSSIIVESKNSTFLRDETVRKCFPFCQFAVFFDQAAEILAVIR</sequence>